<evidence type="ECO:0000256" key="2">
    <source>
        <dbReference type="SAM" id="Phobius"/>
    </source>
</evidence>
<keyword evidence="2" id="KW-1133">Transmembrane helix</keyword>
<feature type="compositionally biased region" description="Basic and acidic residues" evidence="1">
    <location>
        <begin position="258"/>
        <end position="276"/>
    </location>
</feature>
<keyword evidence="4" id="KW-1185">Reference proteome</keyword>
<evidence type="ECO:0000256" key="1">
    <source>
        <dbReference type="SAM" id="MobiDB-lite"/>
    </source>
</evidence>
<dbReference type="EMBL" id="CANTFL010000090">
    <property type="protein sequence ID" value="CAI5713376.1"/>
    <property type="molecule type" value="Genomic_DNA"/>
</dbReference>
<feature type="transmembrane region" description="Helical" evidence="2">
    <location>
        <begin position="76"/>
        <end position="96"/>
    </location>
</feature>
<comment type="caution">
    <text evidence="3">The sequence shown here is derived from an EMBL/GenBank/DDBJ whole genome shotgun (WGS) entry which is preliminary data.</text>
</comment>
<feature type="region of interest" description="Disordered" evidence="1">
    <location>
        <begin position="257"/>
        <end position="277"/>
    </location>
</feature>
<gene>
    <name evidence="3" type="ORF">HBR001_LOCUS1031</name>
</gene>
<name>A0AAV0T6B0_HYABA</name>
<feature type="transmembrane region" description="Helical" evidence="2">
    <location>
        <begin position="141"/>
        <end position="165"/>
    </location>
</feature>
<keyword evidence="2" id="KW-0472">Membrane</keyword>
<feature type="transmembrane region" description="Helical" evidence="2">
    <location>
        <begin position="117"/>
        <end position="135"/>
    </location>
</feature>
<sequence>MSPLASPRPNTCARTSVSRQSLGRPIRIELLSLFSLLLLLSYVGIFVSLWFDAAFVSGYVRPFLPTFVPSFDGHVPFLNASVLFVAIFVPVTWLLSKLRFTRTSTDCSSRADVALELLRVANCVLLSSALTVFLTECFSTRALVAFGTCCYASCMLVYSWSLILWKWTRGEVHRKGGVLTLLPRWLQKLLFHTSLFEWLTDSSLSDAVAPYLVFLLPLTRTEQLRFMELLPPESQAMMTKPGMVSFLPAALQQVLLPNEDRDNTRGGSKERGRSDGTLETELAVLETTETCEPTFAMEMCDVSRRVSGSSAGFDFHRPDVVVRVRPPPSPVQLLYEMVASRMQNKCEELVTMPSSRTLNRTAAVSSALLVMQLYASRKSRKVFLTFVQFVAASALSSVACCTLFLRFVQLLDLRWNLVHTMSLLRYARPYLLRSANSGTAQIGSQPSHEGSMTIREAATSVSVVVAALYVLRKLRR</sequence>
<evidence type="ECO:0000313" key="3">
    <source>
        <dbReference type="EMBL" id="CAI5713376.1"/>
    </source>
</evidence>
<dbReference type="AlphaFoldDB" id="A0AAV0T6B0"/>
<evidence type="ECO:0008006" key="5">
    <source>
        <dbReference type="Google" id="ProtNLM"/>
    </source>
</evidence>
<feature type="transmembrane region" description="Helical" evidence="2">
    <location>
        <begin position="452"/>
        <end position="471"/>
    </location>
</feature>
<evidence type="ECO:0000313" key="4">
    <source>
        <dbReference type="Proteomes" id="UP001162031"/>
    </source>
</evidence>
<dbReference type="Proteomes" id="UP001162031">
    <property type="component" value="Unassembled WGS sequence"/>
</dbReference>
<accession>A0AAV0T6B0</accession>
<feature type="transmembrane region" description="Helical" evidence="2">
    <location>
        <begin position="382"/>
        <end position="405"/>
    </location>
</feature>
<proteinExistence type="predicted"/>
<feature type="transmembrane region" description="Helical" evidence="2">
    <location>
        <begin position="30"/>
        <end position="56"/>
    </location>
</feature>
<reference evidence="3" key="1">
    <citation type="submission" date="2022-12" db="EMBL/GenBank/DDBJ databases">
        <authorList>
            <person name="Webb A."/>
        </authorList>
    </citation>
    <scope>NUCLEOTIDE SEQUENCE</scope>
    <source>
        <strain evidence="3">Hp1</strain>
    </source>
</reference>
<organism evidence="3 4">
    <name type="scientific">Hyaloperonospora brassicae</name>
    <name type="common">Brassica downy mildew</name>
    <name type="synonym">Peronospora brassicae</name>
    <dbReference type="NCBI Taxonomy" id="162125"/>
    <lineage>
        <taxon>Eukaryota</taxon>
        <taxon>Sar</taxon>
        <taxon>Stramenopiles</taxon>
        <taxon>Oomycota</taxon>
        <taxon>Peronosporomycetes</taxon>
        <taxon>Peronosporales</taxon>
        <taxon>Peronosporaceae</taxon>
        <taxon>Hyaloperonospora</taxon>
    </lineage>
</organism>
<keyword evidence="2" id="KW-0812">Transmembrane</keyword>
<protein>
    <recommendedName>
        <fullName evidence="5">EXS domain-containing protein</fullName>
    </recommendedName>
</protein>